<dbReference type="InterPro" id="IPR014942">
    <property type="entry name" value="AbiEii"/>
</dbReference>
<dbReference type="SUPFAM" id="SSF81301">
    <property type="entry name" value="Nucleotidyltransferase"/>
    <property type="match status" value="1"/>
</dbReference>
<accession>A0A431UKS6</accession>
<name>A0A431UKS6_STEMA</name>
<evidence type="ECO:0008006" key="3">
    <source>
        <dbReference type="Google" id="ProtNLM"/>
    </source>
</evidence>
<dbReference type="AlphaFoldDB" id="A0A431UKS6"/>
<dbReference type="EMBL" id="RXLZ01000015">
    <property type="protein sequence ID" value="RTQ90325.1"/>
    <property type="molecule type" value="Genomic_DNA"/>
</dbReference>
<evidence type="ECO:0000313" key="2">
    <source>
        <dbReference type="Proteomes" id="UP000271705"/>
    </source>
</evidence>
<dbReference type="Pfam" id="PF08843">
    <property type="entry name" value="AbiEii"/>
    <property type="match status" value="1"/>
</dbReference>
<proteinExistence type="predicted"/>
<protein>
    <recommendedName>
        <fullName evidence="3">Nucleotidyl transferase AbiEii/AbiGii toxin family protein</fullName>
    </recommendedName>
</protein>
<comment type="caution">
    <text evidence="1">The sequence shown here is derived from an EMBL/GenBank/DDBJ whole genome shotgun (WGS) entry which is preliminary data.</text>
</comment>
<evidence type="ECO:0000313" key="1">
    <source>
        <dbReference type="EMBL" id="RTQ90325.1"/>
    </source>
</evidence>
<gene>
    <name evidence="1" type="ORF">EKL94_06840</name>
</gene>
<sequence length="217" mass="24318">MNRELPGGAWQALLPRALVLIGEIRCHGGVTDPFWTLGGGTVLMFRHRHRLSKDIDIFVPNPQYLGFVTPRLSDVAANLTSDYSEDPSAWVKLQFEEGEVDFVAAPNLLDDAWEEWTIDGQRIRVETSAEIIAKKMFHRGHRTTARDLFDLALVIEREPDALAAAADALVRHRSTFLDQIRNPHPTLKIAFKAIDTLDYTPGFDHCVAIAGDYLEGL</sequence>
<dbReference type="Proteomes" id="UP000271705">
    <property type="component" value="Unassembled WGS sequence"/>
</dbReference>
<organism evidence="1 2">
    <name type="scientific">Stenotrophomonas maltophilia</name>
    <name type="common">Pseudomonas maltophilia</name>
    <name type="synonym">Xanthomonas maltophilia</name>
    <dbReference type="NCBI Taxonomy" id="40324"/>
    <lineage>
        <taxon>Bacteria</taxon>
        <taxon>Pseudomonadati</taxon>
        <taxon>Pseudomonadota</taxon>
        <taxon>Gammaproteobacteria</taxon>
        <taxon>Lysobacterales</taxon>
        <taxon>Lysobacteraceae</taxon>
        <taxon>Stenotrophomonas</taxon>
        <taxon>Stenotrophomonas maltophilia group</taxon>
    </lineage>
</organism>
<reference evidence="1 2" key="1">
    <citation type="submission" date="2018-12" db="EMBL/GenBank/DDBJ databases">
        <authorList>
            <person name="Kartti S."/>
            <person name="Manni A."/>
            <person name="Chemao El Fihri M.W."/>
            <person name="Laamarti M."/>
            <person name="Temsamani L."/>
            <person name="El Jamali J.E."/>
            <person name="Ouadghiri M."/>
            <person name="Ibrahimi A."/>
            <person name="Filati-Maltouf A."/>
        </authorList>
    </citation>
    <scope>NUCLEOTIDE SEQUENCE [LARGE SCALE GENOMIC DNA]</scope>
    <source>
        <strain evidence="1 2">MDMC339</strain>
    </source>
</reference>
<dbReference type="RefSeq" id="WP_126928512.1">
    <property type="nucleotide sequence ID" value="NZ_RXLZ01000015.1"/>
</dbReference>
<dbReference type="InterPro" id="IPR043519">
    <property type="entry name" value="NT_sf"/>
</dbReference>